<dbReference type="GO" id="GO:0006487">
    <property type="term" value="P:protein N-linked glycosylation"/>
    <property type="evidence" value="ECO:0007669"/>
    <property type="project" value="TreeGrafter"/>
</dbReference>
<accession>A0A1X2HJ66</accession>
<proteinExistence type="inferred from homology"/>
<protein>
    <submittedName>
        <fullName evidence="3">Glycosyltransferase family 15 protein</fullName>
    </submittedName>
</protein>
<keyword evidence="4" id="KW-1185">Reference proteome</keyword>
<dbReference type="InterPro" id="IPR029044">
    <property type="entry name" value="Nucleotide-diphossugar_trans"/>
</dbReference>
<gene>
    <name evidence="3" type="ORF">BCR43DRAFT_513223</name>
</gene>
<dbReference type="GO" id="GO:0000032">
    <property type="term" value="P:cell wall mannoprotein biosynthetic process"/>
    <property type="evidence" value="ECO:0007669"/>
    <property type="project" value="TreeGrafter"/>
</dbReference>
<dbReference type="GO" id="GO:0005794">
    <property type="term" value="C:Golgi apparatus"/>
    <property type="evidence" value="ECO:0007669"/>
    <property type="project" value="TreeGrafter"/>
</dbReference>
<dbReference type="EMBL" id="MCGN01000003">
    <property type="protein sequence ID" value="ORY99079.1"/>
    <property type="molecule type" value="Genomic_DNA"/>
</dbReference>
<evidence type="ECO:0000313" key="4">
    <source>
        <dbReference type="Proteomes" id="UP000242180"/>
    </source>
</evidence>
<reference evidence="3 4" key="1">
    <citation type="submission" date="2016-07" db="EMBL/GenBank/DDBJ databases">
        <title>Pervasive Adenine N6-methylation of Active Genes in Fungi.</title>
        <authorList>
            <consortium name="DOE Joint Genome Institute"/>
            <person name="Mondo S.J."/>
            <person name="Dannebaum R.O."/>
            <person name="Kuo R.C."/>
            <person name="Labutti K."/>
            <person name="Haridas S."/>
            <person name="Kuo A."/>
            <person name="Salamov A."/>
            <person name="Ahrendt S.R."/>
            <person name="Lipzen A."/>
            <person name="Sullivan W."/>
            <person name="Andreopoulos W.B."/>
            <person name="Clum A."/>
            <person name="Lindquist E."/>
            <person name="Daum C."/>
            <person name="Ramamoorthy G.K."/>
            <person name="Gryganskyi A."/>
            <person name="Culley D."/>
            <person name="Magnuson J.K."/>
            <person name="James T.Y."/>
            <person name="O'Malley M.A."/>
            <person name="Stajich J.E."/>
            <person name="Spatafora J.W."/>
            <person name="Visel A."/>
            <person name="Grigoriev I.V."/>
        </authorList>
    </citation>
    <scope>NUCLEOTIDE SEQUENCE [LARGE SCALE GENOMIC DNA]</scope>
    <source>
        <strain evidence="3 4">NRRL 2496</strain>
    </source>
</reference>
<dbReference type="PANTHER" id="PTHR31121">
    <property type="entry name" value="ALPHA-1,2 MANNOSYLTRANSFERASE KTR1"/>
    <property type="match status" value="1"/>
</dbReference>
<dbReference type="OrthoDB" id="439943at2759"/>
<evidence type="ECO:0000256" key="1">
    <source>
        <dbReference type="ARBA" id="ARBA00007677"/>
    </source>
</evidence>
<dbReference type="Gene3D" id="3.90.550.10">
    <property type="entry name" value="Spore Coat Polysaccharide Biosynthesis Protein SpsA, Chain A"/>
    <property type="match status" value="1"/>
</dbReference>
<dbReference type="OMA" id="FREWITN"/>
<dbReference type="PANTHER" id="PTHR31121:SF6">
    <property type="entry name" value="ALPHA-1,2 MANNOSYLTRANSFERASE KTR1"/>
    <property type="match status" value="1"/>
</dbReference>
<dbReference type="Pfam" id="PF01793">
    <property type="entry name" value="Glyco_transf_15"/>
    <property type="match status" value="1"/>
</dbReference>
<dbReference type="Proteomes" id="UP000242180">
    <property type="component" value="Unassembled WGS sequence"/>
</dbReference>
<name>A0A1X2HJ66_SYNRA</name>
<dbReference type="PIRSF" id="PIRSF018153">
    <property type="entry name" value="Glyco_trans_15"/>
    <property type="match status" value="1"/>
</dbReference>
<dbReference type="AlphaFoldDB" id="A0A1X2HJ66"/>
<dbReference type="InterPro" id="IPR002685">
    <property type="entry name" value="Glyco_trans_15"/>
</dbReference>
<keyword evidence="2 3" id="KW-0808">Transferase</keyword>
<dbReference type="SUPFAM" id="SSF53448">
    <property type="entry name" value="Nucleotide-diphospho-sugar transferases"/>
    <property type="match status" value="1"/>
</dbReference>
<dbReference type="InParanoid" id="A0A1X2HJ66"/>
<dbReference type="GO" id="GO:0016020">
    <property type="term" value="C:membrane"/>
    <property type="evidence" value="ECO:0007669"/>
    <property type="project" value="InterPro"/>
</dbReference>
<sequence>MHDLRATMYDVEDRFNRKASYPWVILSEQSLTPTFKSWVRAATDAPVYFGRIPDEQWYEPEWIDERRQEEGMLYQMTHGVYHGDSFAWRRATRYNVGYLADHPLLQDAEFYWKVQPRARYLCDLDGDPFQYMKSNSKKMAFAISMHENVDAIPTLWSTVQSYIRTHNSSVLPTSRTMFPGLVYNQNPNKGEYSGEYNTCHFWNNFMIMSLDFMRSKEYRSFFAYLDRTGGFFYERWGDAPVQTIAASLFLNRKEIYFMENLGYFFSVATACPTQLSVVDKLQCICDPDKSFVNHEASCTKHLLSWL</sequence>
<comment type="similarity">
    <text evidence="1">Belongs to the glycosyltransferase 15 family.</text>
</comment>
<evidence type="ECO:0000256" key="2">
    <source>
        <dbReference type="ARBA" id="ARBA00022679"/>
    </source>
</evidence>
<comment type="caution">
    <text evidence="3">The sequence shown here is derived from an EMBL/GenBank/DDBJ whole genome shotgun (WGS) entry which is preliminary data.</text>
</comment>
<dbReference type="GO" id="GO:0000026">
    <property type="term" value="F:alpha-1,2-mannosyltransferase activity"/>
    <property type="evidence" value="ECO:0007669"/>
    <property type="project" value="TreeGrafter"/>
</dbReference>
<evidence type="ECO:0000313" key="3">
    <source>
        <dbReference type="EMBL" id="ORY99079.1"/>
    </source>
</evidence>
<organism evidence="3 4">
    <name type="scientific">Syncephalastrum racemosum</name>
    <name type="common">Filamentous fungus</name>
    <dbReference type="NCBI Taxonomy" id="13706"/>
    <lineage>
        <taxon>Eukaryota</taxon>
        <taxon>Fungi</taxon>
        <taxon>Fungi incertae sedis</taxon>
        <taxon>Mucoromycota</taxon>
        <taxon>Mucoromycotina</taxon>
        <taxon>Mucoromycetes</taxon>
        <taxon>Mucorales</taxon>
        <taxon>Syncephalastraceae</taxon>
        <taxon>Syncephalastrum</taxon>
    </lineage>
</organism>